<comment type="caution">
    <text evidence="3">The sequence shown here is derived from an EMBL/GenBank/DDBJ whole genome shotgun (WGS) entry which is preliminary data.</text>
</comment>
<evidence type="ECO:0000313" key="4">
    <source>
        <dbReference type="Proteomes" id="UP000763088"/>
    </source>
</evidence>
<evidence type="ECO:0000259" key="2">
    <source>
        <dbReference type="Pfam" id="PF13568"/>
    </source>
</evidence>
<proteinExistence type="predicted"/>
<organism evidence="3 4">
    <name type="scientific">Xylanibacter ruminicola</name>
    <name type="common">Prevotella ruminicola</name>
    <dbReference type="NCBI Taxonomy" id="839"/>
    <lineage>
        <taxon>Bacteria</taxon>
        <taxon>Pseudomonadati</taxon>
        <taxon>Bacteroidota</taxon>
        <taxon>Bacteroidia</taxon>
        <taxon>Bacteroidales</taxon>
        <taxon>Prevotellaceae</taxon>
        <taxon>Xylanibacter</taxon>
    </lineage>
</organism>
<gene>
    <name evidence="3" type="ORF">E7102_08700</name>
</gene>
<dbReference type="AlphaFoldDB" id="A0A928BSQ0"/>
<name>A0A928BSQ0_XYLRU</name>
<feature type="chain" id="PRO_5037909389" evidence="1">
    <location>
        <begin position="20"/>
        <end position="234"/>
    </location>
</feature>
<evidence type="ECO:0000313" key="3">
    <source>
        <dbReference type="EMBL" id="MBE6266534.1"/>
    </source>
</evidence>
<feature type="signal peptide" evidence="1">
    <location>
        <begin position="1"/>
        <end position="19"/>
    </location>
</feature>
<evidence type="ECO:0000256" key="1">
    <source>
        <dbReference type="SAM" id="SignalP"/>
    </source>
</evidence>
<feature type="domain" description="Outer membrane protein beta-barrel" evidence="2">
    <location>
        <begin position="18"/>
        <end position="206"/>
    </location>
</feature>
<protein>
    <submittedName>
        <fullName evidence="3">PorT family protein</fullName>
    </submittedName>
</protein>
<dbReference type="InterPro" id="IPR025665">
    <property type="entry name" value="Beta-barrel_OMP_2"/>
</dbReference>
<dbReference type="Proteomes" id="UP000763088">
    <property type="component" value="Unassembled WGS sequence"/>
</dbReference>
<reference evidence="3" key="1">
    <citation type="submission" date="2019-04" db="EMBL/GenBank/DDBJ databases">
        <title>Evolution of Biomass-Degrading Anaerobic Consortia Revealed by Metagenomics.</title>
        <authorList>
            <person name="Peng X."/>
        </authorList>
    </citation>
    <scope>NUCLEOTIDE SEQUENCE</scope>
    <source>
        <strain evidence="3">SIG141</strain>
    </source>
</reference>
<keyword evidence="1" id="KW-0732">Signal</keyword>
<sequence>MKKLLILFVAILGVSPAFAQSDEGADFGSFVKPKKSAFFIGPKAGVTMSSMTQPNECDLYDGSGIGFSGGIAMKARFGRATENSIEGTGMIGVGLELKYKQNAVKTVSGENLSLGYFELPVTLQFYPFLKSQAMNSFYLELGPSVGMLMSKSPDKLSVDINEPYPGTQTITYHTGDLKGFDVHPVFGLGYTIPNTGLDINARYYLGTSELAENFPCKMSTIEISISWLFKAAKF</sequence>
<dbReference type="EMBL" id="SUYD01000010">
    <property type="protein sequence ID" value="MBE6266534.1"/>
    <property type="molecule type" value="Genomic_DNA"/>
</dbReference>
<accession>A0A928BSQ0</accession>
<dbReference type="Pfam" id="PF13568">
    <property type="entry name" value="OMP_b-brl_2"/>
    <property type="match status" value="1"/>
</dbReference>